<protein>
    <recommendedName>
        <fullName evidence="3">DUF2878 domain-containing protein</fullName>
    </recommendedName>
</protein>
<sequence length="151" mass="15483">MTSLLLLPLLIGGYLAAVLVFKAAHGVAAAPWRAAILIGYALVGALLTDLIAGPGIGAYSSSHFWPLLPCFWLITSAVALAAAAVQALVGKLGTLLVAVLFIVIGGPPAGDWAHICCRSTGATSECSFRHRARSPWSTMSSTSAGTTSPPR</sequence>
<accession>A0AAT9H936</accession>
<dbReference type="EMBL" id="AP035768">
    <property type="protein sequence ID" value="BFO13913.1"/>
    <property type="molecule type" value="Genomic_DNA"/>
</dbReference>
<reference evidence="2" key="1">
    <citation type="submission" date="2024-06" db="EMBL/GenBank/DDBJ databases">
        <authorList>
            <consortium name="consrtm"/>
            <person name="Uemura M."/>
            <person name="Terahara T."/>
        </authorList>
    </citation>
    <scope>NUCLEOTIDE SEQUENCE</scope>
    <source>
        <strain evidence="2">KM77-8</strain>
    </source>
</reference>
<feature type="transmembrane region" description="Helical" evidence="1">
    <location>
        <begin position="36"/>
        <end position="59"/>
    </location>
</feature>
<name>A0AAT9H936_9ACTN</name>
<keyword evidence="1" id="KW-0472">Membrane</keyword>
<evidence type="ECO:0008006" key="3">
    <source>
        <dbReference type="Google" id="ProtNLM"/>
    </source>
</evidence>
<keyword evidence="1" id="KW-1133">Transmembrane helix</keyword>
<gene>
    <name evidence="2" type="ORF">SHKM778_03010</name>
</gene>
<reference evidence="2" key="2">
    <citation type="submission" date="2024-07" db="EMBL/GenBank/DDBJ databases">
        <title>Streptomyces haneummycinica sp. nov., a new antibiotic-producing actinobacterium isolated from marine sediment.</title>
        <authorList>
            <person name="Uemura M."/>
            <person name="Hamada M."/>
            <person name="Hirano S."/>
            <person name="Kobayashi K."/>
            <person name="Ohshiro T."/>
            <person name="Kobayashi T."/>
            <person name="Terahara T."/>
        </authorList>
    </citation>
    <scope>NUCLEOTIDE SEQUENCE</scope>
    <source>
        <strain evidence="2">KM77-8</strain>
    </source>
</reference>
<evidence type="ECO:0000256" key="1">
    <source>
        <dbReference type="SAM" id="Phobius"/>
    </source>
</evidence>
<proteinExistence type="predicted"/>
<organism evidence="2">
    <name type="scientific">Streptomyces haneummycinicus</name>
    <dbReference type="NCBI Taxonomy" id="3074435"/>
    <lineage>
        <taxon>Bacteria</taxon>
        <taxon>Bacillati</taxon>
        <taxon>Actinomycetota</taxon>
        <taxon>Actinomycetes</taxon>
        <taxon>Kitasatosporales</taxon>
        <taxon>Streptomycetaceae</taxon>
        <taxon>Streptomyces</taxon>
    </lineage>
</organism>
<feature type="transmembrane region" description="Helical" evidence="1">
    <location>
        <begin position="71"/>
        <end position="104"/>
    </location>
</feature>
<evidence type="ECO:0000313" key="2">
    <source>
        <dbReference type="EMBL" id="BFO13913.1"/>
    </source>
</evidence>
<dbReference type="AlphaFoldDB" id="A0AAT9H936"/>
<keyword evidence="1" id="KW-0812">Transmembrane</keyword>